<dbReference type="InterPro" id="IPR000253">
    <property type="entry name" value="FHA_dom"/>
</dbReference>
<accession>A0A1H0X6H6</accession>
<dbReference type="CDD" id="cd00060">
    <property type="entry name" value="FHA"/>
    <property type="match status" value="1"/>
</dbReference>
<dbReference type="EMBL" id="FNIX01000035">
    <property type="protein sequence ID" value="SDP98056.1"/>
    <property type="molecule type" value="Genomic_DNA"/>
</dbReference>
<keyword evidence="5" id="KW-1185">Reference proteome</keyword>
<dbReference type="Proteomes" id="UP000199691">
    <property type="component" value="Unassembled WGS sequence"/>
</dbReference>
<sequence length="252" mass="26791">MAETGSPFIQVVGGGRLDLPRGLALVGRGEEADLRLPSPEVSAQHAWLRRDGRTTWVNDANSTNGTWLNGARLVAGRDQELHHGDRLEFGPVAAVFRDPAGGARRPPTQVQQRPGVSYGNVSAGTFNHAGRDVNNSYDQRQHHRYEFTTPEGQAINELATGRGAGRVLMVLGQLAALAGFCLWAFVILRFIASISTSASTPAAEFTPPELLGPPVLGGVPLGVVGFGLFVLGAVVSAVGLVVSKSARERRKR</sequence>
<dbReference type="SUPFAM" id="SSF49879">
    <property type="entry name" value="SMAD/FHA domain"/>
    <property type="match status" value="1"/>
</dbReference>
<dbReference type="Gene3D" id="2.60.200.20">
    <property type="match status" value="1"/>
</dbReference>
<dbReference type="InterPro" id="IPR050923">
    <property type="entry name" value="Cell_Proc_Reg/RNA_Proc"/>
</dbReference>
<protein>
    <submittedName>
        <fullName evidence="4">FHA domain-containing protein</fullName>
    </submittedName>
</protein>
<feature type="domain" description="FHA" evidence="3">
    <location>
        <begin position="24"/>
        <end position="73"/>
    </location>
</feature>
<dbReference type="PANTHER" id="PTHR23308">
    <property type="entry name" value="NUCLEAR INHIBITOR OF PROTEIN PHOSPHATASE-1"/>
    <property type="match status" value="1"/>
</dbReference>
<gene>
    <name evidence="4" type="ORF">SAMN05421507_13534</name>
</gene>
<name>A0A1H0X6H6_9PSEU</name>
<keyword evidence="2" id="KW-1133">Transmembrane helix</keyword>
<dbReference type="InterPro" id="IPR008984">
    <property type="entry name" value="SMAD_FHA_dom_sf"/>
</dbReference>
<organism evidence="4 5">
    <name type="scientific">Lentzea jiangxiensis</name>
    <dbReference type="NCBI Taxonomy" id="641025"/>
    <lineage>
        <taxon>Bacteria</taxon>
        <taxon>Bacillati</taxon>
        <taxon>Actinomycetota</taxon>
        <taxon>Actinomycetes</taxon>
        <taxon>Pseudonocardiales</taxon>
        <taxon>Pseudonocardiaceae</taxon>
        <taxon>Lentzea</taxon>
    </lineage>
</organism>
<proteinExistence type="predicted"/>
<reference evidence="5" key="1">
    <citation type="submission" date="2016-10" db="EMBL/GenBank/DDBJ databases">
        <authorList>
            <person name="Varghese N."/>
            <person name="Submissions S."/>
        </authorList>
    </citation>
    <scope>NUCLEOTIDE SEQUENCE [LARGE SCALE GENOMIC DNA]</scope>
    <source>
        <strain evidence="5">CGMCC 4.6609</strain>
    </source>
</reference>
<dbReference type="Pfam" id="PF00498">
    <property type="entry name" value="FHA"/>
    <property type="match status" value="1"/>
</dbReference>
<dbReference type="SMART" id="SM00240">
    <property type="entry name" value="FHA"/>
    <property type="match status" value="1"/>
</dbReference>
<evidence type="ECO:0000313" key="5">
    <source>
        <dbReference type="Proteomes" id="UP000199691"/>
    </source>
</evidence>
<evidence type="ECO:0000313" key="4">
    <source>
        <dbReference type="EMBL" id="SDP98056.1"/>
    </source>
</evidence>
<dbReference type="PROSITE" id="PS50006">
    <property type="entry name" value="FHA_DOMAIN"/>
    <property type="match status" value="1"/>
</dbReference>
<feature type="transmembrane region" description="Helical" evidence="2">
    <location>
        <begin position="215"/>
        <end position="242"/>
    </location>
</feature>
<feature type="transmembrane region" description="Helical" evidence="2">
    <location>
        <begin position="174"/>
        <end position="195"/>
    </location>
</feature>
<dbReference type="RefSeq" id="WP_090105387.1">
    <property type="nucleotide sequence ID" value="NZ_FNIX01000035.1"/>
</dbReference>
<dbReference type="STRING" id="641025.SAMN05421507_13534"/>
<evidence type="ECO:0000256" key="1">
    <source>
        <dbReference type="ARBA" id="ARBA00022553"/>
    </source>
</evidence>
<dbReference type="AlphaFoldDB" id="A0A1H0X6H6"/>
<keyword evidence="1" id="KW-0597">Phosphoprotein</keyword>
<evidence type="ECO:0000259" key="3">
    <source>
        <dbReference type="PROSITE" id="PS50006"/>
    </source>
</evidence>
<dbReference type="OrthoDB" id="5242544at2"/>
<keyword evidence="2" id="KW-0812">Transmembrane</keyword>
<keyword evidence="2" id="KW-0472">Membrane</keyword>
<evidence type="ECO:0000256" key="2">
    <source>
        <dbReference type="SAM" id="Phobius"/>
    </source>
</evidence>